<name>A0A6A7G6V7_9CRUS</name>
<organism evidence="6">
    <name type="scientific">Hirondellea gigas</name>
    <dbReference type="NCBI Taxonomy" id="1518452"/>
    <lineage>
        <taxon>Eukaryota</taxon>
        <taxon>Metazoa</taxon>
        <taxon>Ecdysozoa</taxon>
        <taxon>Arthropoda</taxon>
        <taxon>Crustacea</taxon>
        <taxon>Multicrustacea</taxon>
        <taxon>Malacostraca</taxon>
        <taxon>Eumalacostraca</taxon>
        <taxon>Peracarida</taxon>
        <taxon>Amphipoda</taxon>
        <taxon>Amphilochidea</taxon>
        <taxon>Lysianassida</taxon>
        <taxon>Lysianassidira</taxon>
        <taxon>Lysianassoidea</taxon>
        <taxon>Lysianassidae</taxon>
        <taxon>Hirondellea</taxon>
    </lineage>
</organism>
<evidence type="ECO:0000256" key="5">
    <source>
        <dbReference type="ARBA" id="ARBA00030094"/>
    </source>
</evidence>
<dbReference type="GO" id="GO:0043328">
    <property type="term" value="P:protein transport to vacuole involved in ubiquitin-dependent protein catabolic process via the multivesicular body sorting pathway"/>
    <property type="evidence" value="ECO:0007669"/>
    <property type="project" value="TreeGrafter"/>
</dbReference>
<evidence type="ECO:0000256" key="3">
    <source>
        <dbReference type="ARBA" id="ARBA00022448"/>
    </source>
</evidence>
<proteinExistence type="evidence at transcript level"/>
<dbReference type="Pfam" id="PF05871">
    <property type="entry name" value="ESCRT-II"/>
    <property type="match status" value="1"/>
</dbReference>
<reference evidence="6" key="1">
    <citation type="submission" date="2017-11" db="EMBL/GenBank/DDBJ databases">
        <title>The sensing device of the deep-sea amphipod.</title>
        <authorList>
            <person name="Kobayashi H."/>
            <person name="Nagahama T."/>
            <person name="Arai W."/>
            <person name="Sasagawa Y."/>
            <person name="Umeda M."/>
            <person name="Hayashi T."/>
            <person name="Nikaido I."/>
            <person name="Watanabe H."/>
            <person name="Oguri K."/>
            <person name="Kitazato H."/>
            <person name="Fujioka K."/>
            <person name="Kido Y."/>
            <person name="Takami H."/>
        </authorList>
    </citation>
    <scope>NUCLEOTIDE SEQUENCE</scope>
    <source>
        <tissue evidence="6">Whole body</tissue>
    </source>
</reference>
<dbReference type="InterPro" id="IPR036390">
    <property type="entry name" value="WH_DNA-bd_sf"/>
</dbReference>
<dbReference type="InterPro" id="IPR014041">
    <property type="entry name" value="ESCRT-II_cplx_Vps25-sub_N"/>
</dbReference>
<evidence type="ECO:0000256" key="1">
    <source>
        <dbReference type="ARBA" id="ARBA00009674"/>
    </source>
</evidence>
<dbReference type="PANTHER" id="PTHR13149">
    <property type="entry name" value="VACUOLAR PROTEIN SORTING-ASSOCIATED PROTEIN VPS25"/>
    <property type="match status" value="1"/>
</dbReference>
<dbReference type="Gene3D" id="1.10.10.10">
    <property type="entry name" value="Winged helix-like DNA-binding domain superfamily/Winged helix DNA-binding domain"/>
    <property type="match status" value="1"/>
</dbReference>
<dbReference type="InterPro" id="IPR008570">
    <property type="entry name" value="ESCRT-II_cplx_Vps25-sub"/>
</dbReference>
<keyword evidence="4" id="KW-0653">Protein transport</keyword>
<dbReference type="FunFam" id="1.10.10.10:FF:000141">
    <property type="entry name" value="vacuolar protein-sorting-associated protein 25"/>
    <property type="match status" value="1"/>
</dbReference>
<keyword evidence="3" id="KW-0813">Transport</keyword>
<sequence length="176" mass="20715">MEWPPFYHFPPFFSVQSVKITKDQQISMWINFILDFQKYSKKNLIYIEKDVNSPPFSNPKINRTLSVDFLRLILDELCTRGYGKWQDDEHTVCSTTWKTYDEWANILYKWAVETSHFRGICTIYELHSGDETTDTEFYNLDSSVILIALEILEEQGKAKIVKGETADENGVKFYEV</sequence>
<protein>
    <recommendedName>
        <fullName evidence="2">Vacuolar protein-sorting-associated protein 25</fullName>
    </recommendedName>
    <alternativeName>
        <fullName evidence="5">ESCRT-II complex subunit VPS25</fullName>
    </alternativeName>
</protein>
<dbReference type="InterPro" id="IPR036388">
    <property type="entry name" value="WH-like_DNA-bd_sf"/>
</dbReference>
<dbReference type="SUPFAM" id="SSF46785">
    <property type="entry name" value="Winged helix' DNA-binding domain"/>
    <property type="match status" value="2"/>
</dbReference>
<evidence type="ECO:0000313" key="6">
    <source>
        <dbReference type="EMBL" id="LAC25952.1"/>
    </source>
</evidence>
<accession>A0A6A7G6V7</accession>
<dbReference type="AlphaFoldDB" id="A0A6A7G6V7"/>
<dbReference type="GO" id="GO:0000814">
    <property type="term" value="C:ESCRT II complex"/>
    <property type="evidence" value="ECO:0007669"/>
    <property type="project" value="InterPro"/>
</dbReference>
<dbReference type="GO" id="GO:0005198">
    <property type="term" value="F:structural molecule activity"/>
    <property type="evidence" value="ECO:0007669"/>
    <property type="project" value="TreeGrafter"/>
</dbReference>
<dbReference type="PANTHER" id="PTHR13149:SF0">
    <property type="entry name" value="VACUOLAR PROTEIN-SORTING-ASSOCIATED PROTEIN 25"/>
    <property type="match status" value="1"/>
</dbReference>
<dbReference type="Gene3D" id="1.10.10.570">
    <property type="entry name" value="Winged helix' DNA-binding domain. Chain C. Domain 1"/>
    <property type="match status" value="1"/>
</dbReference>
<dbReference type="EMBL" id="IACT01006830">
    <property type="protein sequence ID" value="LAC25952.1"/>
    <property type="molecule type" value="mRNA"/>
</dbReference>
<evidence type="ECO:0000256" key="2">
    <source>
        <dbReference type="ARBA" id="ARBA00017934"/>
    </source>
</evidence>
<dbReference type="GO" id="GO:0016236">
    <property type="term" value="P:macroautophagy"/>
    <property type="evidence" value="ECO:0007669"/>
    <property type="project" value="UniProtKB-ARBA"/>
</dbReference>
<dbReference type="GO" id="GO:0042803">
    <property type="term" value="F:protein homodimerization activity"/>
    <property type="evidence" value="ECO:0007669"/>
    <property type="project" value="TreeGrafter"/>
</dbReference>
<comment type="similarity">
    <text evidence="1">Belongs to the VPS25 family.</text>
</comment>
<evidence type="ECO:0000256" key="4">
    <source>
        <dbReference type="ARBA" id="ARBA00022927"/>
    </source>
</evidence>